<comment type="cofactor">
    <cofactor evidence="1">
        <name>Fe cation</name>
        <dbReference type="ChEBI" id="CHEBI:24875"/>
    </cofactor>
</comment>
<proteinExistence type="predicted"/>
<keyword evidence="3" id="KW-0560">Oxidoreductase</keyword>
<dbReference type="PROSITE" id="PS00060">
    <property type="entry name" value="ADH_IRON_2"/>
    <property type="match status" value="1"/>
</dbReference>
<reference evidence="3 4" key="1">
    <citation type="submission" date="2018-06" db="EMBL/GenBank/DDBJ databases">
        <authorList>
            <consortium name="Pathogen Informatics"/>
            <person name="Doyle S."/>
        </authorList>
    </citation>
    <scope>NUCLEOTIDE SEQUENCE [LARGE SCALE GENOMIC DNA]</scope>
    <source>
        <strain evidence="3 4">NCTC10526</strain>
    </source>
</reference>
<evidence type="ECO:0000259" key="2">
    <source>
        <dbReference type="Pfam" id="PF25137"/>
    </source>
</evidence>
<dbReference type="PANTHER" id="PTHR11496">
    <property type="entry name" value="ALCOHOL DEHYDROGENASE"/>
    <property type="match status" value="1"/>
</dbReference>
<dbReference type="Proteomes" id="UP000254123">
    <property type="component" value="Unassembled WGS sequence"/>
</dbReference>
<dbReference type="GO" id="GO:0004022">
    <property type="term" value="F:alcohol dehydrogenase (NAD+) activity"/>
    <property type="evidence" value="ECO:0007669"/>
    <property type="project" value="TreeGrafter"/>
</dbReference>
<gene>
    <name evidence="3" type="primary">dhaT</name>
    <name evidence="3" type="ORF">NCTC10526_02590</name>
</gene>
<keyword evidence="4" id="KW-1185">Reference proteome</keyword>
<dbReference type="STRING" id="1123034.GCA_000685805_02131"/>
<dbReference type="GO" id="GO:0046872">
    <property type="term" value="F:metal ion binding"/>
    <property type="evidence" value="ECO:0007669"/>
    <property type="project" value="InterPro"/>
</dbReference>
<dbReference type="InterPro" id="IPR056798">
    <property type="entry name" value="ADH_Fe_C"/>
</dbReference>
<dbReference type="EC" id="1.1.1.202" evidence="3"/>
<dbReference type="Gene3D" id="1.20.1090.10">
    <property type="entry name" value="Dehydroquinate synthase-like - alpha domain"/>
    <property type="match status" value="1"/>
</dbReference>
<accession>A0A379LNT2</accession>
<dbReference type="InterPro" id="IPR039697">
    <property type="entry name" value="Alcohol_dehydrogenase_Fe"/>
</dbReference>
<dbReference type="GO" id="GO:0047516">
    <property type="term" value="F:1,3-propanediol dehydrogenase activity"/>
    <property type="evidence" value="ECO:0007669"/>
    <property type="project" value="UniProtKB-EC"/>
</dbReference>
<evidence type="ECO:0000256" key="1">
    <source>
        <dbReference type="ARBA" id="ARBA00001962"/>
    </source>
</evidence>
<feature type="domain" description="Fe-containing alcohol dehydrogenase-like C-terminal" evidence="2">
    <location>
        <begin position="2"/>
        <end position="180"/>
    </location>
</feature>
<evidence type="ECO:0000313" key="3">
    <source>
        <dbReference type="EMBL" id="SUD92208.1"/>
    </source>
</evidence>
<dbReference type="AlphaFoldDB" id="A0A379LNT2"/>
<name>A0A379LNT2_9GAMM</name>
<dbReference type="EMBL" id="UGVC01000001">
    <property type="protein sequence ID" value="SUD92208.1"/>
    <property type="molecule type" value="Genomic_DNA"/>
</dbReference>
<dbReference type="PANTHER" id="PTHR11496:SF102">
    <property type="entry name" value="ALCOHOL DEHYDROGENASE 4"/>
    <property type="match status" value="1"/>
</dbReference>
<organism evidence="3 4">
    <name type="scientific">Psychrobacter phenylpyruvicus</name>
    <dbReference type="NCBI Taxonomy" id="29432"/>
    <lineage>
        <taxon>Bacteria</taxon>
        <taxon>Pseudomonadati</taxon>
        <taxon>Pseudomonadota</taxon>
        <taxon>Gammaproteobacteria</taxon>
        <taxon>Moraxellales</taxon>
        <taxon>Moraxellaceae</taxon>
        <taxon>Psychrobacter</taxon>
    </lineage>
</organism>
<protein>
    <submittedName>
        <fullName evidence="3">1,3-propanediol dehydrogenase</fullName>
        <ecNumber evidence="3">1.1.1.202</ecNumber>
    </submittedName>
</protein>
<dbReference type="SUPFAM" id="SSF56796">
    <property type="entry name" value="Dehydroquinate synthase-like"/>
    <property type="match status" value="1"/>
</dbReference>
<dbReference type="Pfam" id="PF25137">
    <property type="entry name" value="ADH_Fe_C"/>
    <property type="match status" value="1"/>
</dbReference>
<sequence>MSVNASSETDYYAASATRSVFQYLPVAYKDGENLKAREEMGIAAHYGGISFNKAGLGYVHAIAHQLGAFYSIPHGRANAIVLPHILDANRDVCEQRLATLAKKTGVVDNVQAKADDGQLADYLIAQVRALIEETNIDRSVAGINEDDFVKIAKAAAIEVRDTYSVPRYFTQAEIVKILHDIKDISDSLNQ</sequence>
<dbReference type="InterPro" id="IPR018211">
    <property type="entry name" value="ADH_Fe_CS"/>
</dbReference>
<evidence type="ECO:0000313" key="4">
    <source>
        <dbReference type="Proteomes" id="UP000254123"/>
    </source>
</evidence>